<evidence type="ECO:0000313" key="2">
    <source>
        <dbReference type="EMBL" id="KAK4545452.1"/>
    </source>
</evidence>
<keyword evidence="3" id="KW-1185">Reference proteome</keyword>
<comment type="caution">
    <text evidence="2">The sequence shown here is derived from an EMBL/GenBank/DDBJ whole genome shotgun (WGS) entry which is preliminary data.</text>
</comment>
<organism evidence="2 3">
    <name type="scientific">Oleoguttula mirabilis</name>
    <dbReference type="NCBI Taxonomy" id="1507867"/>
    <lineage>
        <taxon>Eukaryota</taxon>
        <taxon>Fungi</taxon>
        <taxon>Dikarya</taxon>
        <taxon>Ascomycota</taxon>
        <taxon>Pezizomycotina</taxon>
        <taxon>Dothideomycetes</taxon>
        <taxon>Dothideomycetidae</taxon>
        <taxon>Mycosphaerellales</taxon>
        <taxon>Teratosphaeriaceae</taxon>
        <taxon>Oleoguttula</taxon>
    </lineage>
</organism>
<accession>A0AAV9JKA5</accession>
<evidence type="ECO:0000313" key="3">
    <source>
        <dbReference type="Proteomes" id="UP001324427"/>
    </source>
</evidence>
<feature type="signal peptide" evidence="1">
    <location>
        <begin position="1"/>
        <end position="20"/>
    </location>
</feature>
<proteinExistence type="predicted"/>
<protein>
    <submittedName>
        <fullName evidence="2">Uncharacterized protein</fullName>
    </submittedName>
</protein>
<gene>
    <name evidence="2" type="ORF">LTR36_002802</name>
</gene>
<sequence>MAPISSFLLALASTAATVAAQGSFTIPNITSHQPNGSPEGQVDYYSMGFAVTSTLSGNKSGYCTKGWSDNDDTSQVAYSENVPTGSWVQCDSSSANYGDGDSEFAYQLFPYFSIGNWSIQVQQT</sequence>
<keyword evidence="1" id="KW-0732">Signal</keyword>
<name>A0AAV9JKA5_9PEZI</name>
<dbReference type="AlphaFoldDB" id="A0AAV9JKA5"/>
<feature type="chain" id="PRO_5043743059" evidence="1">
    <location>
        <begin position="21"/>
        <end position="124"/>
    </location>
</feature>
<dbReference type="EMBL" id="JAVFHQ010000019">
    <property type="protein sequence ID" value="KAK4545452.1"/>
    <property type="molecule type" value="Genomic_DNA"/>
</dbReference>
<dbReference type="Proteomes" id="UP001324427">
    <property type="component" value="Unassembled WGS sequence"/>
</dbReference>
<reference evidence="2 3" key="1">
    <citation type="submission" date="2021-11" db="EMBL/GenBank/DDBJ databases">
        <title>Black yeast isolated from Biological Soil Crust.</title>
        <authorList>
            <person name="Kurbessoian T."/>
        </authorList>
    </citation>
    <scope>NUCLEOTIDE SEQUENCE [LARGE SCALE GENOMIC DNA]</scope>
    <source>
        <strain evidence="2 3">CCFEE 5522</strain>
    </source>
</reference>
<evidence type="ECO:0000256" key="1">
    <source>
        <dbReference type="SAM" id="SignalP"/>
    </source>
</evidence>